<dbReference type="InterPro" id="IPR029044">
    <property type="entry name" value="Nucleotide-diphossugar_trans"/>
</dbReference>
<comment type="similarity">
    <text evidence="4">Belongs to the glycosyltransferase 8 family.</text>
</comment>
<proteinExistence type="inferred from homology"/>
<evidence type="ECO:0000313" key="6">
    <source>
        <dbReference type="Proteomes" id="UP001293593"/>
    </source>
</evidence>
<dbReference type="EC" id="2.4.1.-" evidence="4"/>
<evidence type="ECO:0000313" key="5">
    <source>
        <dbReference type="EMBL" id="KAK4259550.1"/>
    </source>
</evidence>
<dbReference type="Proteomes" id="UP001293593">
    <property type="component" value="Unassembled WGS sequence"/>
</dbReference>
<dbReference type="InterPro" id="IPR050587">
    <property type="entry name" value="GNT1/Glycosyltrans_8"/>
</dbReference>
<comment type="caution">
    <text evidence="5">The sequence shown here is derived from an EMBL/GenBank/DDBJ whole genome shotgun (WGS) entry which is preliminary data.</text>
</comment>
<dbReference type="AlphaFoldDB" id="A0AAE1JXW1"/>
<dbReference type="SUPFAM" id="SSF53448">
    <property type="entry name" value="Nucleotide-diphospho-sugar transferases"/>
    <property type="match status" value="1"/>
</dbReference>
<name>A0AAE1JXW1_9FABA</name>
<evidence type="ECO:0000256" key="4">
    <source>
        <dbReference type="RuleBase" id="RU362027"/>
    </source>
</evidence>
<accession>A0AAE1JXW1</accession>
<keyword evidence="1" id="KW-0328">Glycosyltransferase</keyword>
<sequence>MFVFEPNLSTYTDLLKTVQVTVPTIFAEQDFLNMYFRDKYSPISNNYNLVLAMLWRHPENVRLEDVKVVHYYAAGSKPWRFTGKEVKMDREDIKMLVKKWWEIYEDETLDYENTVNVERIKGALTESGGIQYFPAPSAA</sequence>
<dbReference type="PANTHER" id="PTHR11183">
    <property type="entry name" value="GLYCOGENIN SUBFAMILY MEMBER"/>
    <property type="match status" value="1"/>
</dbReference>
<dbReference type="Pfam" id="PF01501">
    <property type="entry name" value="Glyco_transf_8"/>
    <property type="match status" value="1"/>
</dbReference>
<evidence type="ECO:0000256" key="1">
    <source>
        <dbReference type="ARBA" id="ARBA00022676"/>
    </source>
</evidence>
<reference evidence="5" key="1">
    <citation type="submission" date="2023-10" db="EMBL/GenBank/DDBJ databases">
        <title>Chromosome-level genome of the transformable northern wattle, Acacia crassicarpa.</title>
        <authorList>
            <person name="Massaro I."/>
            <person name="Sinha N.R."/>
            <person name="Poethig S."/>
            <person name="Leichty A.R."/>
        </authorList>
    </citation>
    <scope>NUCLEOTIDE SEQUENCE</scope>
    <source>
        <strain evidence="5">Acra3RX</strain>
        <tissue evidence="5">Leaf</tissue>
    </source>
</reference>
<evidence type="ECO:0000256" key="2">
    <source>
        <dbReference type="ARBA" id="ARBA00022679"/>
    </source>
</evidence>
<keyword evidence="3" id="KW-0464">Manganese</keyword>
<dbReference type="GO" id="GO:0016757">
    <property type="term" value="F:glycosyltransferase activity"/>
    <property type="evidence" value="ECO:0007669"/>
    <property type="project" value="UniProtKB-KW"/>
</dbReference>
<gene>
    <name evidence="5" type="ORF">QN277_005872</name>
</gene>
<protein>
    <recommendedName>
        <fullName evidence="4">Hexosyltransferase</fullName>
        <ecNumber evidence="4">2.4.1.-</ecNumber>
    </recommendedName>
</protein>
<dbReference type="Gene3D" id="3.90.550.10">
    <property type="entry name" value="Spore Coat Polysaccharide Biosynthesis Protein SpsA, Chain A"/>
    <property type="match status" value="1"/>
</dbReference>
<keyword evidence="6" id="KW-1185">Reference proteome</keyword>
<dbReference type="InterPro" id="IPR002495">
    <property type="entry name" value="Glyco_trans_8"/>
</dbReference>
<evidence type="ECO:0000256" key="3">
    <source>
        <dbReference type="ARBA" id="ARBA00023211"/>
    </source>
</evidence>
<keyword evidence="2" id="KW-0808">Transferase</keyword>
<dbReference type="EMBL" id="JAWXYG010000011">
    <property type="protein sequence ID" value="KAK4259550.1"/>
    <property type="molecule type" value="Genomic_DNA"/>
</dbReference>
<organism evidence="5 6">
    <name type="scientific">Acacia crassicarpa</name>
    <name type="common">northern wattle</name>
    <dbReference type="NCBI Taxonomy" id="499986"/>
    <lineage>
        <taxon>Eukaryota</taxon>
        <taxon>Viridiplantae</taxon>
        <taxon>Streptophyta</taxon>
        <taxon>Embryophyta</taxon>
        <taxon>Tracheophyta</taxon>
        <taxon>Spermatophyta</taxon>
        <taxon>Magnoliopsida</taxon>
        <taxon>eudicotyledons</taxon>
        <taxon>Gunneridae</taxon>
        <taxon>Pentapetalae</taxon>
        <taxon>rosids</taxon>
        <taxon>fabids</taxon>
        <taxon>Fabales</taxon>
        <taxon>Fabaceae</taxon>
        <taxon>Caesalpinioideae</taxon>
        <taxon>mimosoid clade</taxon>
        <taxon>Acacieae</taxon>
        <taxon>Acacia</taxon>
    </lineage>
</organism>